<dbReference type="PANTHER" id="PTHR33992:SF1">
    <property type="entry name" value="RIBONUCLEASE P PROTEIN COMPONENT"/>
    <property type="match status" value="1"/>
</dbReference>
<dbReference type="RefSeq" id="WP_116679100.1">
    <property type="nucleotide sequence ID" value="NZ_QEKY01000006.1"/>
</dbReference>
<dbReference type="InterPro" id="IPR020568">
    <property type="entry name" value="Ribosomal_Su5_D2-typ_SF"/>
</dbReference>
<evidence type="ECO:0000256" key="5">
    <source>
        <dbReference type="ARBA" id="ARBA00022801"/>
    </source>
</evidence>
<dbReference type="InterPro" id="IPR000100">
    <property type="entry name" value="RNase_P"/>
</dbReference>
<dbReference type="GO" id="GO:0000049">
    <property type="term" value="F:tRNA binding"/>
    <property type="evidence" value="ECO:0007669"/>
    <property type="project" value="UniProtKB-UniRule"/>
</dbReference>
<dbReference type="GeneID" id="94550545"/>
<gene>
    <name evidence="7" type="primary">rnpA</name>
    <name evidence="9" type="ORF">C7382_10637</name>
</gene>
<evidence type="ECO:0000256" key="1">
    <source>
        <dbReference type="ARBA" id="ARBA00002663"/>
    </source>
</evidence>
<dbReference type="OrthoDB" id="1524972at2"/>
<dbReference type="Proteomes" id="UP000245462">
    <property type="component" value="Unassembled WGS sequence"/>
</dbReference>
<dbReference type="SUPFAM" id="SSF54211">
    <property type="entry name" value="Ribosomal protein S5 domain 2-like"/>
    <property type="match status" value="1"/>
</dbReference>
<evidence type="ECO:0000313" key="10">
    <source>
        <dbReference type="Proteomes" id="UP000245462"/>
    </source>
</evidence>
<dbReference type="GO" id="GO:0030677">
    <property type="term" value="C:ribonuclease P complex"/>
    <property type="evidence" value="ECO:0007669"/>
    <property type="project" value="TreeGrafter"/>
</dbReference>
<reference evidence="9 10" key="1">
    <citation type="submission" date="2018-04" db="EMBL/GenBank/DDBJ databases">
        <title>Genomic Encyclopedia of Type Strains, Phase IV (KMG-IV): sequencing the most valuable type-strain genomes for metagenomic binning, comparative biology and taxonomic classification.</title>
        <authorList>
            <person name="Goeker M."/>
        </authorList>
    </citation>
    <scope>NUCLEOTIDE SEQUENCE [LARGE SCALE GENOMIC DNA]</scope>
    <source>
        <strain evidence="9 10">DSM 28520</strain>
    </source>
</reference>
<comment type="function">
    <text evidence="1 7">RNaseP catalyzes the removal of the 5'-leader sequence from pre-tRNA to produce the mature 5'-terminus. It can also cleave other RNA substrates such as 4.5S RNA. The protein component plays an auxiliary but essential role in vivo by binding to the 5'-leader sequence and broadening the substrate specificity of the ribozyme.</text>
</comment>
<dbReference type="EMBL" id="QEKY01000006">
    <property type="protein sequence ID" value="PVZ11577.1"/>
    <property type="molecule type" value="Genomic_DNA"/>
</dbReference>
<dbReference type="PROSITE" id="PS00648">
    <property type="entry name" value="RIBONUCLEASE_P"/>
    <property type="match status" value="1"/>
</dbReference>
<dbReference type="NCBIfam" id="TIGR00188">
    <property type="entry name" value="rnpA"/>
    <property type="match status" value="1"/>
</dbReference>
<organism evidence="9 10">
    <name type="scientific">Porphyromonas loveana</name>
    <dbReference type="NCBI Taxonomy" id="1884669"/>
    <lineage>
        <taxon>Bacteria</taxon>
        <taxon>Pseudomonadati</taxon>
        <taxon>Bacteroidota</taxon>
        <taxon>Bacteroidia</taxon>
        <taxon>Bacteroidales</taxon>
        <taxon>Porphyromonadaceae</taxon>
        <taxon>Porphyromonas</taxon>
    </lineage>
</organism>
<dbReference type="GO" id="GO:0004526">
    <property type="term" value="F:ribonuclease P activity"/>
    <property type="evidence" value="ECO:0007669"/>
    <property type="project" value="UniProtKB-UniRule"/>
</dbReference>
<dbReference type="Pfam" id="PF00825">
    <property type="entry name" value="Ribonuclease_P"/>
    <property type="match status" value="1"/>
</dbReference>
<sequence>MTASATYGLTKGERLHLRDEISQIFSEGKAFVIYPLRVVYLLHDEEREAQSAMLVSVAKKRFRRAVRRNRVKRLVRESFRLHKHMLNDVLREHQFHASIAFMVVTDELPDYRAVEKAMIRSLMRIAERVALIVKEKGAETCV</sequence>
<dbReference type="EC" id="3.1.26.5" evidence="7 8"/>
<evidence type="ECO:0000256" key="7">
    <source>
        <dbReference type="HAMAP-Rule" id="MF_00227"/>
    </source>
</evidence>
<name>A0A2U1FHD6_9PORP</name>
<accession>A0A2U1FHD6</accession>
<keyword evidence="3 7" id="KW-0540">Nuclease</keyword>
<dbReference type="AlphaFoldDB" id="A0A2U1FHD6"/>
<comment type="similarity">
    <text evidence="7">Belongs to the RnpA family.</text>
</comment>
<evidence type="ECO:0000256" key="8">
    <source>
        <dbReference type="NCBIfam" id="TIGR00188"/>
    </source>
</evidence>
<keyword evidence="10" id="KW-1185">Reference proteome</keyword>
<dbReference type="HAMAP" id="MF_00227">
    <property type="entry name" value="RNase_P"/>
    <property type="match status" value="1"/>
</dbReference>
<keyword evidence="5 7" id="KW-0378">Hydrolase</keyword>
<comment type="caution">
    <text evidence="9">The sequence shown here is derived from an EMBL/GenBank/DDBJ whole genome shotgun (WGS) entry which is preliminary data.</text>
</comment>
<evidence type="ECO:0000256" key="3">
    <source>
        <dbReference type="ARBA" id="ARBA00022722"/>
    </source>
</evidence>
<keyword evidence="6 7" id="KW-0694">RNA-binding</keyword>
<evidence type="ECO:0000256" key="4">
    <source>
        <dbReference type="ARBA" id="ARBA00022759"/>
    </source>
</evidence>
<comment type="subunit">
    <text evidence="7">Consists of a catalytic RNA component (M1 or rnpB) and a protein subunit.</text>
</comment>
<evidence type="ECO:0000256" key="6">
    <source>
        <dbReference type="ARBA" id="ARBA00022884"/>
    </source>
</evidence>
<proteinExistence type="inferred from homology"/>
<evidence type="ECO:0000313" key="9">
    <source>
        <dbReference type="EMBL" id="PVZ11577.1"/>
    </source>
</evidence>
<dbReference type="InterPro" id="IPR020539">
    <property type="entry name" value="RNase_P_CS"/>
</dbReference>
<comment type="catalytic activity">
    <reaction evidence="7">
        <text>Endonucleolytic cleavage of RNA, removing 5'-extranucleotides from tRNA precursor.</text>
        <dbReference type="EC" id="3.1.26.5"/>
    </reaction>
</comment>
<dbReference type="PANTHER" id="PTHR33992">
    <property type="entry name" value="RIBONUCLEASE P PROTEIN COMPONENT"/>
    <property type="match status" value="1"/>
</dbReference>
<keyword evidence="2 7" id="KW-0819">tRNA processing</keyword>
<evidence type="ECO:0000256" key="2">
    <source>
        <dbReference type="ARBA" id="ARBA00022694"/>
    </source>
</evidence>
<dbReference type="Gene3D" id="3.30.230.10">
    <property type="match status" value="1"/>
</dbReference>
<dbReference type="GO" id="GO:0001682">
    <property type="term" value="P:tRNA 5'-leader removal"/>
    <property type="evidence" value="ECO:0007669"/>
    <property type="project" value="UniProtKB-UniRule"/>
</dbReference>
<dbReference type="GO" id="GO:0042781">
    <property type="term" value="F:3'-tRNA processing endoribonuclease activity"/>
    <property type="evidence" value="ECO:0007669"/>
    <property type="project" value="TreeGrafter"/>
</dbReference>
<dbReference type="InterPro" id="IPR014721">
    <property type="entry name" value="Ribsml_uS5_D2-typ_fold_subgr"/>
</dbReference>
<keyword evidence="4 7" id="KW-0255">Endonuclease</keyword>
<protein>
    <recommendedName>
        <fullName evidence="7 8">Ribonuclease P protein component</fullName>
        <shortName evidence="7">RNase P protein</shortName>
        <shortName evidence="7">RNaseP protein</shortName>
        <ecNumber evidence="7 8">3.1.26.5</ecNumber>
    </recommendedName>
    <alternativeName>
        <fullName evidence="7">Protein C5</fullName>
    </alternativeName>
</protein>